<dbReference type="Proteomes" id="UP000250079">
    <property type="component" value="Chromosome"/>
</dbReference>
<protein>
    <recommendedName>
        <fullName evidence="3">Nucleotidyl transferase AbiEii/AbiGii toxin family protein</fullName>
    </recommendedName>
</protein>
<dbReference type="InterPro" id="IPR014942">
    <property type="entry name" value="AbiEii"/>
</dbReference>
<dbReference type="Gene3D" id="3.10.450.620">
    <property type="entry name" value="JHP933, nucleotidyltransferase-like core domain"/>
    <property type="match status" value="1"/>
</dbReference>
<accession>A0A2Z2NYD1</accession>
<keyword evidence="2" id="KW-1185">Reference proteome</keyword>
<dbReference type="EMBL" id="CP018632">
    <property type="protein sequence ID" value="ASJ72777.1"/>
    <property type="molecule type" value="Genomic_DNA"/>
</dbReference>
<dbReference type="OrthoDB" id="1550603at2"/>
<dbReference type="KEGG" id="gai:IMCC3135_13460"/>
<dbReference type="RefSeq" id="WP_088918061.1">
    <property type="nucleotide sequence ID" value="NZ_CP018632.1"/>
</dbReference>
<proteinExistence type="predicted"/>
<evidence type="ECO:0008006" key="3">
    <source>
        <dbReference type="Google" id="ProtNLM"/>
    </source>
</evidence>
<dbReference type="Pfam" id="PF08843">
    <property type="entry name" value="AbiEii"/>
    <property type="match status" value="1"/>
</dbReference>
<dbReference type="AlphaFoldDB" id="A0A2Z2NYD1"/>
<organism evidence="1 2">
    <name type="scientific">Granulosicoccus antarcticus IMCC3135</name>
    <dbReference type="NCBI Taxonomy" id="1192854"/>
    <lineage>
        <taxon>Bacteria</taxon>
        <taxon>Pseudomonadati</taxon>
        <taxon>Pseudomonadota</taxon>
        <taxon>Gammaproteobacteria</taxon>
        <taxon>Chromatiales</taxon>
        <taxon>Granulosicoccaceae</taxon>
        <taxon>Granulosicoccus</taxon>
    </lineage>
</organism>
<name>A0A2Z2NYD1_9GAMM</name>
<evidence type="ECO:0000313" key="2">
    <source>
        <dbReference type="Proteomes" id="UP000250079"/>
    </source>
</evidence>
<gene>
    <name evidence="1" type="ORF">IMCC3135_13460</name>
</gene>
<sequence length="304" mass="34481">MNRSSTYYKQVQLVMQVLPFVARQACFALKGGTAINLFVRDLPRLSVDIDLVYLPMKERAEALQEIYESLDAIGDEVHSAFNDVELTKAYRSKSDALRLVISSNGVQIKVELSPVLRGTVFEPQLREVCEAVEEEFGYAEVPLVSLADLYAGKICAALDRQHPRDLFDVKYLLENEGLTAPIRKALLVYLASHSRPMAELLTPNFKDISTIYAGEFVNMTENDVPLEELLAVRENLVEKIHQELTDSEKSFLLSFKSRDPDWSLLDLEGISELPAIKWKQRNLMNMPDEKHAQAFRKLRSALGF</sequence>
<reference evidence="1 2" key="1">
    <citation type="submission" date="2016-12" db="EMBL/GenBank/DDBJ databases">
        <authorList>
            <person name="Song W.-J."/>
            <person name="Kurnit D.M."/>
        </authorList>
    </citation>
    <scope>NUCLEOTIDE SEQUENCE [LARGE SCALE GENOMIC DNA]</scope>
    <source>
        <strain evidence="1 2">IMCC3135</strain>
    </source>
</reference>
<evidence type="ECO:0000313" key="1">
    <source>
        <dbReference type="EMBL" id="ASJ72777.1"/>
    </source>
</evidence>